<evidence type="ECO:0000313" key="2">
    <source>
        <dbReference type="Proteomes" id="UP000218542"/>
    </source>
</evidence>
<proteinExistence type="predicted"/>
<dbReference type="Proteomes" id="UP000218542">
    <property type="component" value="Unassembled WGS sequence"/>
</dbReference>
<dbReference type="PANTHER" id="PTHR37954:SF3">
    <property type="entry name" value="DUF169 DOMAIN-CONTAINING PROTEIN"/>
    <property type="match status" value="1"/>
</dbReference>
<accession>A0A286U3F6</accession>
<dbReference type="EMBL" id="BAOS01000038">
    <property type="protein sequence ID" value="GAX62678.1"/>
    <property type="molecule type" value="Genomic_DNA"/>
</dbReference>
<comment type="caution">
    <text evidence="1">The sequence shown here is derived from an EMBL/GenBank/DDBJ whole genome shotgun (WGS) entry which is preliminary data.</text>
</comment>
<protein>
    <submittedName>
        <fullName evidence="1">Uncharacterized protein</fullName>
    </submittedName>
</protein>
<dbReference type="OrthoDB" id="5506117at2"/>
<dbReference type="InterPro" id="IPR003748">
    <property type="entry name" value="DUF169"/>
</dbReference>
<name>A0A286U3F6_9BACT</name>
<dbReference type="Pfam" id="PF02596">
    <property type="entry name" value="DUF169"/>
    <property type="match status" value="1"/>
</dbReference>
<keyword evidence="2" id="KW-1185">Reference proteome</keyword>
<dbReference type="RefSeq" id="WP_096896070.1">
    <property type="nucleotide sequence ID" value="NZ_BAOS01000038.1"/>
</dbReference>
<dbReference type="AlphaFoldDB" id="A0A286U3F6"/>
<evidence type="ECO:0000313" key="1">
    <source>
        <dbReference type="EMBL" id="GAX62678.1"/>
    </source>
</evidence>
<reference evidence="2" key="1">
    <citation type="journal article" date="2017" name="Environ. Microbiol. Rep.">
        <title>Genetic Diversity of Marine Anaerobic Ammonium-Oxidizing Bacteria as Revealed by Genomic and Proteomic Analyses of 'Candidatus Scalindua japonica'.</title>
        <authorList>
            <person name="Oshiki M."/>
            <person name="Mizuto K."/>
            <person name="Kimura Z."/>
            <person name="Kindaichi T."/>
            <person name="Satoh H."/>
            <person name="Okabe S."/>
        </authorList>
    </citation>
    <scope>NUCLEOTIDE SEQUENCE [LARGE SCALE GENOMIC DNA]</scope>
    <source>
        <strain evidence="2">husup-a2</strain>
    </source>
</reference>
<dbReference type="PANTHER" id="PTHR37954">
    <property type="entry name" value="BLL4979 PROTEIN"/>
    <property type="match status" value="1"/>
</dbReference>
<gene>
    <name evidence="1" type="ORF">SCALIN_C38_0041</name>
</gene>
<organism evidence="1 2">
    <name type="scientific">Candidatus Scalindua japonica</name>
    <dbReference type="NCBI Taxonomy" id="1284222"/>
    <lineage>
        <taxon>Bacteria</taxon>
        <taxon>Pseudomonadati</taxon>
        <taxon>Planctomycetota</taxon>
        <taxon>Candidatus Brocadiia</taxon>
        <taxon>Candidatus Brocadiales</taxon>
        <taxon>Candidatus Scalinduaceae</taxon>
        <taxon>Candidatus Scalindua</taxon>
    </lineage>
</organism>
<sequence>MTTINQLYSRLIDAMGVENLEIPMTAVKFYKNEDKIPESAKENQPTISLTSCQATKQASLGDAALLTSDNIGCVAAAITFGLVDKNQTEPLGDSRVYTDIMRDQSGLGDDFKPPSPKDFSEGNVYACKDSGHMDFALFGNEDAGRFKDVETAKKAMKDMMAIQPPTTKAVFLYSRDFDDIDIIPDVIVLSVRSVELTRIIQAYQFNTGERVTASMGGLRVVNSDLIVRPYLTGKINVAPYCLGARLIAEFEADRMGIGMPFSIFEEVVKGMEDSKSGFPFHLYPGVA</sequence>